<proteinExistence type="predicted"/>
<gene>
    <name evidence="1" type="ORF">Bca52824_018438</name>
</gene>
<evidence type="ECO:0000313" key="1">
    <source>
        <dbReference type="EMBL" id="KAG2315316.1"/>
    </source>
</evidence>
<organism evidence="1 2">
    <name type="scientific">Brassica carinata</name>
    <name type="common">Ethiopian mustard</name>
    <name type="synonym">Abyssinian cabbage</name>
    <dbReference type="NCBI Taxonomy" id="52824"/>
    <lineage>
        <taxon>Eukaryota</taxon>
        <taxon>Viridiplantae</taxon>
        <taxon>Streptophyta</taxon>
        <taxon>Embryophyta</taxon>
        <taxon>Tracheophyta</taxon>
        <taxon>Spermatophyta</taxon>
        <taxon>Magnoliopsida</taxon>
        <taxon>eudicotyledons</taxon>
        <taxon>Gunneridae</taxon>
        <taxon>Pentapetalae</taxon>
        <taxon>rosids</taxon>
        <taxon>malvids</taxon>
        <taxon>Brassicales</taxon>
        <taxon>Brassicaceae</taxon>
        <taxon>Brassiceae</taxon>
        <taxon>Brassica</taxon>
    </lineage>
</organism>
<reference evidence="1 2" key="1">
    <citation type="submission" date="2020-02" db="EMBL/GenBank/DDBJ databases">
        <authorList>
            <person name="Ma Q."/>
            <person name="Huang Y."/>
            <person name="Song X."/>
            <person name="Pei D."/>
        </authorList>
    </citation>
    <scope>NUCLEOTIDE SEQUENCE [LARGE SCALE GENOMIC DNA]</scope>
    <source>
        <strain evidence="1">Sxm20200214</strain>
        <tissue evidence="1">Leaf</tissue>
    </source>
</reference>
<dbReference type="AlphaFoldDB" id="A0A8X7VPR4"/>
<dbReference type="Proteomes" id="UP000886595">
    <property type="component" value="Unassembled WGS sequence"/>
</dbReference>
<evidence type="ECO:0000313" key="2">
    <source>
        <dbReference type="Proteomes" id="UP000886595"/>
    </source>
</evidence>
<accession>A0A8X7VPR4</accession>
<comment type="caution">
    <text evidence="1">The sequence shown here is derived from an EMBL/GenBank/DDBJ whole genome shotgun (WGS) entry which is preliminary data.</text>
</comment>
<dbReference type="EMBL" id="JAAMPC010000004">
    <property type="protein sequence ID" value="KAG2315316.1"/>
    <property type="molecule type" value="Genomic_DNA"/>
</dbReference>
<sequence>MNGKDPSLIPHLPLGFSVVPVNQPHVLGLFCQSGFVFAHRCGTGLGERRRHRKTPLFHYSHQQPYLLNCLPYLLRSRKSSAGGDSAELKQVN</sequence>
<name>A0A8X7VPR4_BRACI</name>
<keyword evidence="2" id="KW-1185">Reference proteome</keyword>
<protein>
    <submittedName>
        <fullName evidence="1">Uncharacterized protein</fullName>
    </submittedName>
</protein>